<evidence type="ECO:0000256" key="1">
    <source>
        <dbReference type="SAM" id="MobiDB-lite"/>
    </source>
</evidence>
<gene>
    <name evidence="2" type="ORF">I5M27_02105</name>
</gene>
<dbReference type="EMBL" id="JAEHFX010000001">
    <property type="protein sequence ID" value="MBK0401759.1"/>
    <property type="molecule type" value="Genomic_DNA"/>
</dbReference>
<dbReference type="PANTHER" id="PTHR39441:SF1">
    <property type="entry name" value="DUF2252 DOMAIN-CONTAINING PROTEIN"/>
    <property type="match status" value="1"/>
</dbReference>
<dbReference type="RefSeq" id="WP_200504372.1">
    <property type="nucleotide sequence ID" value="NZ_JAEHFX010000001.1"/>
</dbReference>
<organism evidence="2 3">
    <name type="scientific">Adhaeribacter terrigena</name>
    <dbReference type="NCBI Taxonomy" id="2793070"/>
    <lineage>
        <taxon>Bacteria</taxon>
        <taxon>Pseudomonadati</taxon>
        <taxon>Bacteroidota</taxon>
        <taxon>Cytophagia</taxon>
        <taxon>Cytophagales</taxon>
        <taxon>Hymenobacteraceae</taxon>
        <taxon>Adhaeribacter</taxon>
    </lineage>
</organism>
<dbReference type="Pfam" id="PF10009">
    <property type="entry name" value="DUF2252"/>
    <property type="match status" value="1"/>
</dbReference>
<feature type="compositionally biased region" description="Basic and acidic residues" evidence="1">
    <location>
        <begin position="1"/>
        <end position="11"/>
    </location>
</feature>
<evidence type="ECO:0000313" key="3">
    <source>
        <dbReference type="Proteomes" id="UP000644147"/>
    </source>
</evidence>
<name>A0ABS1BXF9_9BACT</name>
<protein>
    <submittedName>
        <fullName evidence="2">DUF2252 domain-containing protein</fullName>
    </submittedName>
</protein>
<comment type="caution">
    <text evidence="2">The sequence shown here is derived from an EMBL/GenBank/DDBJ whole genome shotgun (WGS) entry which is preliminary data.</text>
</comment>
<sequence length="447" mass="50423">MKVKPGNEGKKLRQKLKRNEQGTFKLPPNRPTIAAFIKADNVGRLQNLVPIRHARMSKSPFTFYRATASVMAYDLAFQPHTKVNVQAIGDAHLANFGGFATPERSLIFDANDFDETNPAPWEWDLKRLATSFVLAAREKGIGESTTLEIARNVSKYYRESMQEFAAMNILDLWYIKFDLEGIRDMAKVKRSKKQLDKLISKGQKQSIQKELYKMAISSSGNFVIKDQPPLVYHPFDIDKSRKMIEGFFKKYAETLQSDRKWLFNQYKMVDLAMKVVGVGSVGTPCFVALLMNKKDEPLFLQIKEAGESALEPFTGKSIYKHHGQRVVAGQRLVQAASDVFLGWSTGPGGRQFYVRQLKDKKISPDIETFDKAVLKGYAKLCGRMLARAHAKTGPSSLLAGYMGKREQLDMAIGKFAVAYANQTERDFAEFMKAIKSGKLKASFELPD</sequence>
<accession>A0ABS1BXF9</accession>
<proteinExistence type="predicted"/>
<dbReference type="InterPro" id="IPR018721">
    <property type="entry name" value="DUF2252"/>
</dbReference>
<dbReference type="Proteomes" id="UP000644147">
    <property type="component" value="Unassembled WGS sequence"/>
</dbReference>
<keyword evidence="3" id="KW-1185">Reference proteome</keyword>
<reference evidence="2 3" key="1">
    <citation type="submission" date="2020-12" db="EMBL/GenBank/DDBJ databases">
        <title>Bacterial novel species Adhaeribacter sp. BT258 isolated from soil.</title>
        <authorList>
            <person name="Jung H.-Y."/>
        </authorList>
    </citation>
    <scope>NUCLEOTIDE SEQUENCE [LARGE SCALE GENOMIC DNA]</scope>
    <source>
        <strain evidence="2 3">BT258</strain>
    </source>
</reference>
<evidence type="ECO:0000313" key="2">
    <source>
        <dbReference type="EMBL" id="MBK0401759.1"/>
    </source>
</evidence>
<dbReference type="PANTHER" id="PTHR39441">
    <property type="entry name" value="DUF2252 DOMAIN-CONTAINING PROTEIN"/>
    <property type="match status" value="1"/>
</dbReference>
<feature type="region of interest" description="Disordered" evidence="1">
    <location>
        <begin position="1"/>
        <end position="27"/>
    </location>
</feature>